<keyword evidence="4" id="KW-0547">Nucleotide-binding</keyword>
<dbReference type="OrthoDB" id="6500128at2759"/>
<protein>
    <submittedName>
        <fullName evidence="11">Putative ABC transporter</fullName>
    </submittedName>
</protein>
<dbReference type="HOGENOM" id="CLU_000604_17_8_1"/>
<dbReference type="OMA" id="PGSIYKQ"/>
<evidence type="ECO:0000259" key="9">
    <source>
        <dbReference type="PROSITE" id="PS50893"/>
    </source>
</evidence>
<dbReference type="EMBL" id="JMSE01000938">
    <property type="protein sequence ID" value="KDN66393.1"/>
    <property type="molecule type" value="Genomic_DNA"/>
</dbReference>
<dbReference type="CDD" id="cd18577">
    <property type="entry name" value="ABC_6TM_Pgp_ABCB1_D1_like"/>
    <property type="match status" value="1"/>
</dbReference>
<feature type="transmembrane region" description="Helical" evidence="8">
    <location>
        <begin position="733"/>
        <end position="758"/>
    </location>
</feature>
<dbReference type="InterPro" id="IPR039421">
    <property type="entry name" value="Type_1_exporter"/>
</dbReference>
<organism evidence="11 12">
    <name type="scientific">Colletotrichum sublineola</name>
    <name type="common">Sorghum anthracnose fungus</name>
    <dbReference type="NCBI Taxonomy" id="1173701"/>
    <lineage>
        <taxon>Eukaryota</taxon>
        <taxon>Fungi</taxon>
        <taxon>Dikarya</taxon>
        <taxon>Ascomycota</taxon>
        <taxon>Pezizomycotina</taxon>
        <taxon>Sordariomycetes</taxon>
        <taxon>Hypocreomycetidae</taxon>
        <taxon>Glomerellales</taxon>
        <taxon>Glomerellaceae</taxon>
        <taxon>Colletotrichum</taxon>
        <taxon>Colletotrichum graminicola species complex</taxon>
    </lineage>
</organism>
<feature type="domain" description="ABC transporter" evidence="9">
    <location>
        <begin position="1063"/>
        <end position="1301"/>
    </location>
</feature>
<feature type="transmembrane region" description="Helical" evidence="8">
    <location>
        <begin position="860"/>
        <end position="879"/>
    </location>
</feature>
<dbReference type="PANTHER" id="PTHR43394">
    <property type="entry name" value="ATP-DEPENDENT PERMEASE MDL1, MITOCHONDRIAL"/>
    <property type="match status" value="1"/>
</dbReference>
<feature type="transmembrane region" description="Helical" evidence="8">
    <location>
        <begin position="234"/>
        <end position="254"/>
    </location>
</feature>
<dbReference type="PANTHER" id="PTHR43394:SF27">
    <property type="entry name" value="ATP-DEPENDENT TRANSLOCASE ABCB1-LIKE"/>
    <property type="match status" value="1"/>
</dbReference>
<comment type="similarity">
    <text evidence="2">Belongs to the ABC transporter superfamily. ABCB family. Multidrug resistance exporter (TC 3.A.1.201) subfamily.</text>
</comment>
<dbReference type="eggNOG" id="KOG0055">
    <property type="taxonomic scope" value="Eukaryota"/>
</dbReference>
<feature type="transmembrane region" description="Helical" evidence="8">
    <location>
        <begin position="207"/>
        <end position="228"/>
    </location>
</feature>
<dbReference type="GO" id="GO:0015421">
    <property type="term" value="F:ABC-type oligopeptide transporter activity"/>
    <property type="evidence" value="ECO:0007669"/>
    <property type="project" value="TreeGrafter"/>
</dbReference>
<dbReference type="SUPFAM" id="SSF52540">
    <property type="entry name" value="P-loop containing nucleoside triphosphate hydrolases"/>
    <property type="match status" value="2"/>
</dbReference>
<feature type="transmembrane region" description="Helical" evidence="8">
    <location>
        <begin position="782"/>
        <end position="806"/>
    </location>
</feature>
<dbReference type="InterPro" id="IPR003439">
    <property type="entry name" value="ABC_transporter-like_ATP-bd"/>
</dbReference>
<dbReference type="Gene3D" id="1.20.1560.10">
    <property type="entry name" value="ABC transporter type 1, transmembrane domain"/>
    <property type="match status" value="1"/>
</dbReference>
<evidence type="ECO:0000256" key="3">
    <source>
        <dbReference type="ARBA" id="ARBA00022692"/>
    </source>
</evidence>
<evidence type="ECO:0000313" key="12">
    <source>
        <dbReference type="Proteomes" id="UP000027238"/>
    </source>
</evidence>
<feature type="transmembrane region" description="Helical" evidence="8">
    <location>
        <begin position="312"/>
        <end position="332"/>
    </location>
</feature>
<dbReference type="Gene3D" id="3.40.50.300">
    <property type="entry name" value="P-loop containing nucleotide triphosphate hydrolases"/>
    <property type="match status" value="2"/>
</dbReference>
<keyword evidence="3 8" id="KW-0812">Transmembrane</keyword>
<dbReference type="CDD" id="cd03249">
    <property type="entry name" value="ABC_MTABC3_MDL1_MDL2"/>
    <property type="match status" value="2"/>
</dbReference>
<evidence type="ECO:0000256" key="6">
    <source>
        <dbReference type="ARBA" id="ARBA00022989"/>
    </source>
</evidence>
<evidence type="ECO:0000313" key="11">
    <source>
        <dbReference type="EMBL" id="KDN66393.1"/>
    </source>
</evidence>
<feature type="domain" description="ABC transmembrane type-1" evidence="10">
    <location>
        <begin position="83"/>
        <end position="374"/>
    </location>
</feature>
<evidence type="ECO:0000259" key="10">
    <source>
        <dbReference type="PROSITE" id="PS50929"/>
    </source>
</evidence>
<feature type="transmembrane region" description="Helical" evidence="8">
    <location>
        <begin position="999"/>
        <end position="1021"/>
    </location>
</feature>
<evidence type="ECO:0000256" key="1">
    <source>
        <dbReference type="ARBA" id="ARBA00004141"/>
    </source>
</evidence>
<dbReference type="SMART" id="SM00382">
    <property type="entry name" value="AAA"/>
    <property type="match status" value="2"/>
</dbReference>
<feature type="transmembrane region" description="Helical" evidence="8">
    <location>
        <begin position="126"/>
        <end position="154"/>
    </location>
</feature>
<evidence type="ECO:0000256" key="2">
    <source>
        <dbReference type="ARBA" id="ARBA00007577"/>
    </source>
</evidence>
<gene>
    <name evidence="11" type="ORF">CSUB01_06852</name>
</gene>
<comment type="caution">
    <text evidence="11">The sequence shown here is derived from an EMBL/GenBank/DDBJ whole genome shotgun (WGS) entry which is preliminary data.</text>
</comment>
<keyword evidence="12" id="KW-1185">Reference proteome</keyword>
<sequence length="1304" mass="143332">MKIEREKPQEVVGCGLLSGDGVFTVDVEKMDRRKLEPRDANLHSQHPEEEADILNNQVILPDKKPGFLDLYRYSSRSDLIILVIATLSSIIVGAALPLMTVIFGNLQGSLQAHFYHNLSREHFDSSIVSLVLDFVYLALGAFVGVYISTIGFIYTGENISSKIRQNYLRSCIYQNPGFFDQGLAAGEFTNQLTNNINLIQEGISEKFGLTISAIATFISAFVIGFFYYWKLASILTSTIVIFFLIMGVMSAFFIKYSKRMIQSSNEANNLVNEVISSIRNTVCFGTQERLSKQYDSHLSKAEQHGWKAKASIGLMVAMITSLTYLNYGLAFWQGSKFLMEDGIPLSHVLIIVMSFLVGILHIGTVPPNLESLAAAISAAHKVYNTIDRVSSLDSSSKDGTQIDEMQGSLRLENLCHAYPARPGITVLCNVNLTIPAGKVTAIVGLSGSGKSTIISLIERFYIPVSGIIYLDGHDISKLNLRWLRQQIGFVSQEPTLLSTTIYENICYGLMGEKYEGINAKDQQKLVETAAKQANAHDFITAFPDGYMTQVGARGCSLSVGQKQRIAIARAIVSQPKILLLDEATSALDTESERQVQAALDAATRGRTTVMIAHRLSTIKGADNIVVMDQGRIVEQGTHDTLLAKDGVYAKLTEAQQLSLGDYEEKSGIITRNTSSHGYLDQNISRTESHTSTTAKVNVSKTMVLPASERETSNAEYDLWTLLKLVTTFNKGELRLMGVGIVLSAICGCCHTTQAVLFAEQIRTLIMPLNDKNRVAIKKESDFWSAMFLLLAFVQLAVSGTQGVIFAKCSERLVHRARFRVFRSLLRQDISFFDEESNSAGALSAFLSTQTTELAGLSGNVLGALLNVITILVSSIALSLAIGWKLALVCMATIPVLVGCGYFRFRMLAHYRLRHKKTFAESASYAEEAVSAIRTVASLTREEDVINRFKASLTKELRASLISILKSTVLFASSQSFTYLAFALGFWYGGTLITTHEYTLFQFFVCFSAIMFGAQACGNMFFFAPDMAKAHDAAVALKALFDRQPAVDTWSNEGIKLASIRGSVEFRDVEFEYPTRHGQPVLCGLNLAIQPGQYVAFVGSSGCGKSTSIGLLERFYDATSGTILIDGNDIRDLNVNDYRSFLSLVTQEPTLYQGTIRENIALGATSDEVTEDDVYSACQEAGLEDFIATLPDGLNTFVGSKGVMLSGGQKQRIAIARALIRNPRLLLLDEATSALDSESESLVQDAFYKAAKNRTTIAVAHRLSTIQNADIIYVFDQGRVVEKGTHAELMKQGGRYSRLVKLQEL</sequence>
<evidence type="ECO:0000256" key="4">
    <source>
        <dbReference type="ARBA" id="ARBA00022741"/>
    </source>
</evidence>
<feature type="transmembrane region" description="Helical" evidence="8">
    <location>
        <begin position="885"/>
        <end position="904"/>
    </location>
</feature>
<dbReference type="InterPro" id="IPR003593">
    <property type="entry name" value="AAA+_ATPase"/>
</dbReference>
<comment type="subcellular location">
    <subcellularLocation>
        <location evidence="1">Membrane</location>
        <topology evidence="1">Multi-pass membrane protein</topology>
    </subcellularLocation>
</comment>
<name>A0A066XB27_COLSU</name>
<dbReference type="InterPro" id="IPR017871">
    <property type="entry name" value="ABC_transporter-like_CS"/>
</dbReference>
<reference evidence="12" key="1">
    <citation type="journal article" date="2014" name="Genome Announc.">
        <title>Draft genome sequence of Colletotrichum sublineola, a destructive pathogen of cultivated sorghum.</title>
        <authorList>
            <person name="Baroncelli R."/>
            <person name="Sanz-Martin J.M."/>
            <person name="Rech G.E."/>
            <person name="Sukno S.A."/>
            <person name="Thon M.R."/>
        </authorList>
    </citation>
    <scope>NUCLEOTIDE SEQUENCE [LARGE SCALE GENOMIC DNA]</scope>
    <source>
        <strain evidence="12">TX430BB</strain>
    </source>
</reference>
<evidence type="ECO:0000256" key="7">
    <source>
        <dbReference type="ARBA" id="ARBA00023136"/>
    </source>
</evidence>
<accession>A0A066XB27</accession>
<feature type="domain" description="ABC transporter" evidence="9">
    <location>
        <begin position="409"/>
        <end position="654"/>
    </location>
</feature>
<dbReference type="CDD" id="cd18578">
    <property type="entry name" value="ABC_6TM_Pgp_ABCB1_D2_like"/>
    <property type="match status" value="1"/>
</dbReference>
<dbReference type="GO" id="GO:0005524">
    <property type="term" value="F:ATP binding"/>
    <property type="evidence" value="ECO:0007669"/>
    <property type="project" value="UniProtKB-KW"/>
</dbReference>
<keyword evidence="6 8" id="KW-1133">Transmembrane helix</keyword>
<dbReference type="PROSITE" id="PS00211">
    <property type="entry name" value="ABC_TRANSPORTER_1"/>
    <property type="match status" value="2"/>
</dbReference>
<dbReference type="InterPro" id="IPR027417">
    <property type="entry name" value="P-loop_NTPase"/>
</dbReference>
<dbReference type="FunFam" id="3.40.50.300:FF:000251">
    <property type="entry name" value="ABC transporter B family member 19"/>
    <property type="match status" value="1"/>
</dbReference>
<dbReference type="SUPFAM" id="SSF90123">
    <property type="entry name" value="ABC transporter transmembrane region"/>
    <property type="match status" value="2"/>
</dbReference>
<dbReference type="GO" id="GO:0090374">
    <property type="term" value="P:oligopeptide export from mitochondrion"/>
    <property type="evidence" value="ECO:0007669"/>
    <property type="project" value="TreeGrafter"/>
</dbReference>
<feature type="transmembrane region" description="Helical" evidence="8">
    <location>
        <begin position="79"/>
        <end position="106"/>
    </location>
</feature>
<dbReference type="GO" id="GO:0016887">
    <property type="term" value="F:ATP hydrolysis activity"/>
    <property type="evidence" value="ECO:0007669"/>
    <property type="project" value="InterPro"/>
</dbReference>
<dbReference type="STRING" id="1173701.A0A066XB27"/>
<keyword evidence="7 8" id="KW-0472">Membrane</keyword>
<dbReference type="Proteomes" id="UP000027238">
    <property type="component" value="Unassembled WGS sequence"/>
</dbReference>
<dbReference type="PROSITE" id="PS50893">
    <property type="entry name" value="ABC_TRANSPORTER_2"/>
    <property type="match status" value="2"/>
</dbReference>
<evidence type="ECO:0000256" key="8">
    <source>
        <dbReference type="SAM" id="Phobius"/>
    </source>
</evidence>
<dbReference type="PROSITE" id="PS50929">
    <property type="entry name" value="ABC_TM1F"/>
    <property type="match status" value="2"/>
</dbReference>
<dbReference type="InterPro" id="IPR011527">
    <property type="entry name" value="ABC1_TM_dom"/>
</dbReference>
<keyword evidence="5" id="KW-0067">ATP-binding</keyword>
<proteinExistence type="inferred from homology"/>
<dbReference type="Pfam" id="PF00664">
    <property type="entry name" value="ABC_membrane"/>
    <property type="match status" value="2"/>
</dbReference>
<feature type="transmembrane region" description="Helical" evidence="8">
    <location>
        <begin position="967"/>
        <end position="987"/>
    </location>
</feature>
<feature type="domain" description="ABC transmembrane type-1" evidence="10">
    <location>
        <begin position="738"/>
        <end position="1028"/>
    </location>
</feature>
<feature type="transmembrane region" description="Helical" evidence="8">
    <location>
        <begin position="344"/>
        <end position="362"/>
    </location>
</feature>
<evidence type="ECO:0000256" key="5">
    <source>
        <dbReference type="ARBA" id="ARBA00022840"/>
    </source>
</evidence>
<dbReference type="GO" id="GO:0005743">
    <property type="term" value="C:mitochondrial inner membrane"/>
    <property type="evidence" value="ECO:0007669"/>
    <property type="project" value="TreeGrafter"/>
</dbReference>
<dbReference type="FunFam" id="3.40.50.300:FF:000913">
    <property type="entry name" value="ABC multidrug transporter SitT"/>
    <property type="match status" value="1"/>
</dbReference>
<dbReference type="Pfam" id="PF00005">
    <property type="entry name" value="ABC_tran"/>
    <property type="match status" value="2"/>
</dbReference>
<dbReference type="InterPro" id="IPR036640">
    <property type="entry name" value="ABC1_TM_sf"/>
</dbReference>